<evidence type="ECO:0008006" key="3">
    <source>
        <dbReference type="Google" id="ProtNLM"/>
    </source>
</evidence>
<dbReference type="Pfam" id="PF11746">
    <property type="entry name" value="DUF3303"/>
    <property type="match status" value="1"/>
</dbReference>
<dbReference type="Proteomes" id="UP000036513">
    <property type="component" value="Unassembled WGS sequence"/>
</dbReference>
<organism evidence="1 2">
    <name type="scientific">Mycolicibacterium chlorophenolicum</name>
    <dbReference type="NCBI Taxonomy" id="37916"/>
    <lineage>
        <taxon>Bacteria</taxon>
        <taxon>Bacillati</taxon>
        <taxon>Actinomycetota</taxon>
        <taxon>Actinomycetes</taxon>
        <taxon>Mycobacteriales</taxon>
        <taxon>Mycobacteriaceae</taxon>
        <taxon>Mycolicibacterium</taxon>
    </lineage>
</organism>
<gene>
    <name evidence="1" type="ORF">MCHLDSM_01418</name>
</gene>
<name>A0A0J6ZC40_9MYCO</name>
<dbReference type="PATRIC" id="fig|37916.4.peg.1313"/>
<dbReference type="EMBL" id="JYNL01000010">
    <property type="protein sequence ID" value="KMO82266.1"/>
    <property type="molecule type" value="Genomic_DNA"/>
</dbReference>
<evidence type="ECO:0000313" key="2">
    <source>
        <dbReference type="Proteomes" id="UP000036513"/>
    </source>
</evidence>
<keyword evidence="2" id="KW-1185">Reference proteome</keyword>
<comment type="caution">
    <text evidence="1">The sequence shown here is derived from an EMBL/GenBank/DDBJ whole genome shotgun (WGS) entry which is preliminary data.</text>
</comment>
<reference evidence="1 2" key="1">
    <citation type="journal article" date="2015" name="Genome Biol. Evol.">
        <title>Characterization of Three Mycobacterium spp. with Potential Use in Bioremediation by Genome Sequencing and Comparative Genomics.</title>
        <authorList>
            <person name="Das S."/>
            <person name="Pettersson B.M."/>
            <person name="Behra P.R."/>
            <person name="Ramesh M."/>
            <person name="Dasgupta S."/>
            <person name="Bhattacharya A."/>
            <person name="Kirsebom L.A."/>
        </authorList>
    </citation>
    <scope>NUCLEOTIDE SEQUENCE [LARGE SCALE GENOMIC DNA]</scope>
    <source>
        <strain evidence="1 2">DSM 43826</strain>
    </source>
</reference>
<evidence type="ECO:0000313" key="1">
    <source>
        <dbReference type="EMBL" id="KMO82266.1"/>
    </source>
</evidence>
<sequence>MKFLMSWTLPHGDAYRAAVKRFLETGGSPPAGAQLIGRWHGCDGKGFAIAESDDPKAIFHWMAQWYEFMDIEATPLVDDADGGAVLQSLYG</sequence>
<protein>
    <recommendedName>
        <fullName evidence="3">DUF3303 domain-containing protein</fullName>
    </recommendedName>
</protein>
<dbReference type="RefSeq" id="WP_048469326.1">
    <property type="nucleotide sequence ID" value="NZ_JYNL01000010.1"/>
</dbReference>
<dbReference type="InterPro" id="IPR021734">
    <property type="entry name" value="DUF3303"/>
</dbReference>
<proteinExistence type="predicted"/>
<dbReference type="AlphaFoldDB" id="A0A0J6ZC40"/>
<accession>A0A0J6ZC40</accession>